<dbReference type="Pfam" id="PF02620">
    <property type="entry name" value="YceD"/>
    <property type="match status" value="1"/>
</dbReference>
<dbReference type="InterPro" id="IPR003772">
    <property type="entry name" value="YceD"/>
</dbReference>
<evidence type="ECO:0000313" key="2">
    <source>
        <dbReference type="Proteomes" id="UP000336646"/>
    </source>
</evidence>
<comment type="caution">
    <text evidence="1">The sequence shown here is derived from an EMBL/GenBank/DDBJ whole genome shotgun (WGS) entry which is preliminary data.</text>
</comment>
<protein>
    <submittedName>
        <fullName evidence="1">DUF177 domain-containing protein</fullName>
    </submittedName>
</protein>
<dbReference type="OrthoDB" id="9790372at2"/>
<sequence>MAVMANPFVFNVAEAVHGDGLPVTTTQTGPSPSRIGPEMIALPKGAEVTVEATITPLGSGVLVDATATGTLEGECVRCLARLTPEFSATVNQVFSASDDFIVGADDDDQDKGSGDEIMAVVDDTVDLEQAFIDEMGMTLPFNPVCEPECVNAGEVPSPDGISGEEERVDPRWAGLEKFL</sequence>
<accession>A0A6C1U1P1</accession>
<evidence type="ECO:0000313" key="1">
    <source>
        <dbReference type="EMBL" id="TVS30016.1"/>
    </source>
</evidence>
<reference evidence="1 2" key="1">
    <citation type="submission" date="2018-12" db="EMBL/GenBank/DDBJ databases">
        <title>Corynebacterium sanguinis sp. nov., a clinically-associated and environmental corynebacterium.</title>
        <authorList>
            <person name="Gonzales-Siles L."/>
            <person name="Jaen-Luchoro D."/>
            <person name="Cardew S."/>
            <person name="Inganas E."/>
            <person name="Ohlen M."/>
            <person name="Jensie-Markopolous S."/>
            <person name="Pinyeiro-Iglesias B."/>
            <person name="Molin K."/>
            <person name="Skovbjerg S."/>
            <person name="Svensson-Stadler L."/>
            <person name="Funke G."/>
            <person name="Moore E.R.B."/>
        </authorList>
    </citation>
    <scope>NUCLEOTIDE SEQUENCE [LARGE SCALE GENOMIC DNA]</scope>
    <source>
        <strain evidence="1 2">58734</strain>
    </source>
</reference>
<organism evidence="1 2">
    <name type="scientific">Corynebacterium sanguinis</name>
    <dbReference type="NCBI Taxonomy" id="2594913"/>
    <lineage>
        <taxon>Bacteria</taxon>
        <taxon>Bacillati</taxon>
        <taxon>Actinomycetota</taxon>
        <taxon>Actinomycetes</taxon>
        <taxon>Mycobacteriales</taxon>
        <taxon>Corynebacteriaceae</taxon>
        <taxon>Corynebacterium</taxon>
    </lineage>
</organism>
<name>A0A6C1U1P1_9CORY</name>
<dbReference type="EMBL" id="RXIR01000002">
    <property type="protein sequence ID" value="TVS30016.1"/>
    <property type="molecule type" value="Genomic_DNA"/>
</dbReference>
<dbReference type="AlphaFoldDB" id="A0A6C1U1P1"/>
<gene>
    <name evidence="1" type="ORF">EKI59_01605</name>
</gene>
<proteinExistence type="predicted"/>
<dbReference type="Proteomes" id="UP000336646">
    <property type="component" value="Unassembled WGS sequence"/>
</dbReference>